<proteinExistence type="predicted"/>
<evidence type="ECO:0000313" key="2">
    <source>
        <dbReference type="EMBL" id="KAJ7669706.1"/>
    </source>
</evidence>
<evidence type="ECO:0000313" key="3">
    <source>
        <dbReference type="Proteomes" id="UP001221757"/>
    </source>
</evidence>
<feature type="compositionally biased region" description="Basic residues" evidence="1">
    <location>
        <begin position="135"/>
        <end position="149"/>
    </location>
</feature>
<dbReference type="AlphaFoldDB" id="A0AAD7G9E8"/>
<dbReference type="EMBL" id="JARKIE010000185">
    <property type="protein sequence ID" value="KAJ7669706.1"/>
    <property type="molecule type" value="Genomic_DNA"/>
</dbReference>
<protein>
    <submittedName>
        <fullName evidence="2">Uncharacterized protein</fullName>
    </submittedName>
</protein>
<keyword evidence="3" id="KW-1185">Reference proteome</keyword>
<reference evidence="2" key="1">
    <citation type="submission" date="2023-03" db="EMBL/GenBank/DDBJ databases">
        <title>Massive genome expansion in bonnet fungi (Mycena s.s.) driven by repeated elements and novel gene families across ecological guilds.</title>
        <authorList>
            <consortium name="Lawrence Berkeley National Laboratory"/>
            <person name="Harder C.B."/>
            <person name="Miyauchi S."/>
            <person name="Viragh M."/>
            <person name="Kuo A."/>
            <person name="Thoen E."/>
            <person name="Andreopoulos B."/>
            <person name="Lu D."/>
            <person name="Skrede I."/>
            <person name="Drula E."/>
            <person name="Henrissat B."/>
            <person name="Morin E."/>
            <person name="Kohler A."/>
            <person name="Barry K."/>
            <person name="LaButti K."/>
            <person name="Morin E."/>
            <person name="Salamov A."/>
            <person name="Lipzen A."/>
            <person name="Mereny Z."/>
            <person name="Hegedus B."/>
            <person name="Baldrian P."/>
            <person name="Stursova M."/>
            <person name="Weitz H."/>
            <person name="Taylor A."/>
            <person name="Grigoriev I.V."/>
            <person name="Nagy L.G."/>
            <person name="Martin F."/>
            <person name="Kauserud H."/>
        </authorList>
    </citation>
    <scope>NUCLEOTIDE SEQUENCE</scope>
    <source>
        <strain evidence="2">CBHHK067</strain>
    </source>
</reference>
<dbReference type="Proteomes" id="UP001221757">
    <property type="component" value="Unassembled WGS sequence"/>
</dbReference>
<sequence>MGVSIVVRGVSGSLLDVVHNLYLGAGYTTKCVDSGGCNTDEGGYDAGPAHRVSRRYCTTRWCYSSVGSMGCRAPVCRHTVHRGTEDSAMKRGKGRGMMWAERGCTAYPANQHCRSSAVDLSPPLPPRLESDSHCRRGRRPRGARSARRARTPIPPSVVLSTSRGVCKSRPALLGPPRKMGMMDVVNRDTHDHAILREEADSDRSVNTKQEGKKWLRLEKRRSDVYGCQQCYYNPLETLVLDWWMWFCSSERAQRVEVTFKCDMVKYRG</sequence>
<name>A0AAD7G9E8_MYCRO</name>
<organism evidence="2 3">
    <name type="scientific">Mycena rosella</name>
    <name type="common">Pink bonnet</name>
    <name type="synonym">Agaricus rosellus</name>
    <dbReference type="NCBI Taxonomy" id="1033263"/>
    <lineage>
        <taxon>Eukaryota</taxon>
        <taxon>Fungi</taxon>
        <taxon>Dikarya</taxon>
        <taxon>Basidiomycota</taxon>
        <taxon>Agaricomycotina</taxon>
        <taxon>Agaricomycetes</taxon>
        <taxon>Agaricomycetidae</taxon>
        <taxon>Agaricales</taxon>
        <taxon>Marasmiineae</taxon>
        <taxon>Mycenaceae</taxon>
        <taxon>Mycena</taxon>
    </lineage>
</organism>
<comment type="caution">
    <text evidence="2">The sequence shown here is derived from an EMBL/GenBank/DDBJ whole genome shotgun (WGS) entry which is preliminary data.</text>
</comment>
<evidence type="ECO:0000256" key="1">
    <source>
        <dbReference type="SAM" id="MobiDB-lite"/>
    </source>
</evidence>
<gene>
    <name evidence="2" type="ORF">B0H17DRAFT_1142048</name>
</gene>
<accession>A0AAD7G9E8</accession>
<feature type="region of interest" description="Disordered" evidence="1">
    <location>
        <begin position="116"/>
        <end position="149"/>
    </location>
</feature>